<feature type="transmembrane region" description="Helical" evidence="6">
    <location>
        <begin position="353"/>
        <end position="379"/>
    </location>
</feature>
<feature type="transmembrane region" description="Helical" evidence="6">
    <location>
        <begin position="445"/>
        <end position="470"/>
    </location>
</feature>
<evidence type="ECO:0000256" key="4">
    <source>
        <dbReference type="ARBA" id="ARBA00022989"/>
    </source>
</evidence>
<feature type="transmembrane region" description="Helical" evidence="6">
    <location>
        <begin position="788"/>
        <end position="807"/>
    </location>
</feature>
<dbReference type="RefSeq" id="WP_394478383.1">
    <property type="nucleotide sequence ID" value="NZ_JBIGHV010000003.1"/>
</dbReference>
<evidence type="ECO:0000259" key="7">
    <source>
        <dbReference type="Pfam" id="PF02687"/>
    </source>
</evidence>
<gene>
    <name evidence="9" type="ORF">ACG00Y_10085</name>
</gene>
<proteinExistence type="predicted"/>
<feature type="domain" description="MacB-like periplasmic core" evidence="8">
    <location>
        <begin position="500"/>
        <end position="626"/>
    </location>
</feature>
<keyword evidence="3 6" id="KW-0812">Transmembrane</keyword>
<feature type="domain" description="ABC3 transporter permease C-terminal" evidence="7">
    <location>
        <begin position="313"/>
        <end position="422"/>
    </location>
</feature>
<feature type="transmembrane region" description="Helical" evidence="6">
    <location>
        <begin position="699"/>
        <end position="723"/>
    </location>
</feature>
<dbReference type="PANTHER" id="PTHR30572:SF18">
    <property type="entry name" value="ABC-TYPE MACROLIDE FAMILY EXPORT SYSTEM PERMEASE COMPONENT 2"/>
    <property type="match status" value="1"/>
</dbReference>
<dbReference type="EMBL" id="JBIGHV010000003">
    <property type="protein sequence ID" value="MFG6430263.1"/>
    <property type="molecule type" value="Genomic_DNA"/>
</dbReference>
<name>A0ABW7F0V4_9BURK</name>
<keyword evidence="5 6" id="KW-0472">Membrane</keyword>
<dbReference type="PANTHER" id="PTHR30572">
    <property type="entry name" value="MEMBRANE COMPONENT OF TRANSPORTER-RELATED"/>
    <property type="match status" value="1"/>
</dbReference>
<evidence type="ECO:0000256" key="1">
    <source>
        <dbReference type="ARBA" id="ARBA00004651"/>
    </source>
</evidence>
<dbReference type="Pfam" id="PF02687">
    <property type="entry name" value="FtsX"/>
    <property type="match status" value="2"/>
</dbReference>
<reference evidence="9 10" key="1">
    <citation type="submission" date="2024-08" db="EMBL/GenBank/DDBJ databases">
        <authorList>
            <person name="Lu H."/>
        </authorList>
    </citation>
    <scope>NUCLEOTIDE SEQUENCE [LARGE SCALE GENOMIC DNA]</scope>
    <source>
        <strain evidence="9 10">LYH14W</strain>
    </source>
</reference>
<evidence type="ECO:0000259" key="8">
    <source>
        <dbReference type="Pfam" id="PF12704"/>
    </source>
</evidence>
<comment type="caution">
    <text evidence="9">The sequence shown here is derived from an EMBL/GenBank/DDBJ whole genome shotgun (WGS) entry which is preliminary data.</text>
</comment>
<dbReference type="Proteomes" id="UP001606210">
    <property type="component" value="Unassembled WGS sequence"/>
</dbReference>
<feature type="transmembrane region" description="Helical" evidence="6">
    <location>
        <begin position="735"/>
        <end position="768"/>
    </location>
</feature>
<evidence type="ECO:0000313" key="9">
    <source>
        <dbReference type="EMBL" id="MFG6430263.1"/>
    </source>
</evidence>
<dbReference type="Pfam" id="PF12704">
    <property type="entry name" value="MacB_PCD"/>
    <property type="match status" value="2"/>
</dbReference>
<evidence type="ECO:0000256" key="3">
    <source>
        <dbReference type="ARBA" id="ARBA00022692"/>
    </source>
</evidence>
<evidence type="ECO:0000256" key="5">
    <source>
        <dbReference type="ARBA" id="ARBA00023136"/>
    </source>
</evidence>
<accession>A0ABW7F0V4</accession>
<comment type="subcellular location">
    <subcellularLocation>
        <location evidence="1">Cell membrane</location>
        <topology evidence="1">Multi-pass membrane protein</topology>
    </subcellularLocation>
</comment>
<feature type="transmembrane region" description="Helical" evidence="6">
    <location>
        <begin position="24"/>
        <end position="45"/>
    </location>
</feature>
<organism evidence="9 10">
    <name type="scientific">Pelomonas parva</name>
    <dbReference type="NCBI Taxonomy" id="3299032"/>
    <lineage>
        <taxon>Bacteria</taxon>
        <taxon>Pseudomonadati</taxon>
        <taxon>Pseudomonadota</taxon>
        <taxon>Betaproteobacteria</taxon>
        <taxon>Burkholderiales</taxon>
        <taxon>Sphaerotilaceae</taxon>
        <taxon>Roseateles</taxon>
    </lineage>
</organism>
<feature type="transmembrane region" description="Helical" evidence="6">
    <location>
        <begin position="310"/>
        <end position="332"/>
    </location>
</feature>
<dbReference type="InterPro" id="IPR050250">
    <property type="entry name" value="Macrolide_Exporter_MacB"/>
</dbReference>
<feature type="transmembrane region" description="Helical" evidence="6">
    <location>
        <begin position="399"/>
        <end position="424"/>
    </location>
</feature>
<evidence type="ECO:0000256" key="6">
    <source>
        <dbReference type="SAM" id="Phobius"/>
    </source>
</evidence>
<evidence type="ECO:0000313" key="10">
    <source>
        <dbReference type="Proteomes" id="UP001606210"/>
    </source>
</evidence>
<keyword evidence="2" id="KW-1003">Cell membrane</keyword>
<dbReference type="InterPro" id="IPR003838">
    <property type="entry name" value="ABC3_permease_C"/>
</dbReference>
<sequence>MTLLTSSTPWRGAWRQLRAEPGPAALVIAGLALGLALALLTASFLQDTLWPDGDLPERDRLVTFEFRARGPGGITTEWFGDVPSVPLAAGLRDTGAPVGAMSRVLGTQLLSQAADDQGGQRSARLNIALADADVQALFGMRPLAGDFAAALSTPEGVALTAQAAERLFGTQSALGRTFTISLPPMPDGSPAGQYALTVKAVLPNPNLNGTLVFDALAGFHAPAAKAYLKISDHWYQPNGRLFARLQPGATPEQLTGLAQRLADQQPLPPGFPSDFLKGGGKAAYLRALPVPDIGLHGAGSPQRRLQLGSLAAAAAAVLALAVINFVNLWSVRTLKRQREIGLRKSLGADGRQLATQFFVEAVAVAGLAGLAGLLLAWWATPWAEVLMQRQFSAPVLSTAMVALTALLCVAIAAVSALPLTLIALRVRPAESLAGRSHNEGAASRWLRRLMTTLQFSAAAVFASLALTVLWQARHAGVMPRGFDVEDRVAVDLPWLAQPAQTMALVEQVRRWPEVIAVAAADDVPGRDFSSWYGEFRGVGGRSTSLRIGVDFTPGYLQVYGMRVVAGRLSADHVAEAAQRAVVLDRSAVQALGFASPEAAVGQQLGTAPNIDGGQPATVVAVIDDIRLEGPRSPPQPHAIRPVVERGAGVIGVHTRDSQATRAKLAVLVRERFPDVHVDALPVRDMLLQKVADDARLGRLIAIAGLLALGLAAVGIYALAAYTLRRREREIVLRKLHGAGAGAVAGLLVREFAGVLAVACAIALPVAAWLSQRYLADFVERAPVGPGSAWVLLASVALLALVTAVAVARHLRAALAIRPLQALRG</sequence>
<dbReference type="InterPro" id="IPR025857">
    <property type="entry name" value="MacB_PCD"/>
</dbReference>
<feature type="domain" description="ABC3 transporter permease C-terminal" evidence="7">
    <location>
        <begin position="702"/>
        <end position="811"/>
    </location>
</feature>
<keyword evidence="4 6" id="KW-1133">Transmembrane helix</keyword>
<evidence type="ECO:0000256" key="2">
    <source>
        <dbReference type="ARBA" id="ARBA00022475"/>
    </source>
</evidence>
<feature type="domain" description="MacB-like periplasmic core" evidence="8">
    <location>
        <begin position="25"/>
        <end position="255"/>
    </location>
</feature>
<keyword evidence="10" id="KW-1185">Reference proteome</keyword>
<protein>
    <submittedName>
        <fullName evidence="9">FtsX-like permease family protein</fullName>
    </submittedName>
</protein>